<keyword evidence="5" id="KW-0732">Signal</keyword>
<dbReference type="PANTHER" id="PTHR10009:SF6">
    <property type="entry name" value="FI16876P1"/>
    <property type="match status" value="1"/>
</dbReference>
<name>A0A0A9W4R1_LYGHE</name>
<sequence length="460" mass="50343">MPRTLVTLVAALALIIMAKGALKRETVCRLTLYPSGHYVNWTCPQQKTVYAEKGLYTPKNILASRVQMSGPRAFILTPRFLCGVPFTLGMICINGPCKAEPLLSPYPSWDSHDSGEKGIVNAVDIFIDRKKILWILDVGIVDTLEKPKVVGPPKVLAICTMTWKIVATVDLSQFCTYDSRFHEIQVEVTEEDDTFIYVSDAGCKAIVVWDYSREAGFKVQLPPEVAEDGSCKDILYLTLLNNNYLYFSFMNGRKMFRTPTSNLRCPKSLTEAEEVGTKPGKLVILGSDRKRKMFFRGKGDNQIYMWDSSRPFKACSFVPVDAPPQGMYSTHVVVGSMKYVWALSSNFPDFAGGNRGSIGPYVKLHPIMSLRCPEEGNGNGNGNENGNENGNSSCNCPPPTSPSPQKCTGPPKSPPPPKCPGPSKCPGPPTCTGPTKCGGPQKCPGPPTCTGCRRCSRVFG</sequence>
<dbReference type="GO" id="GO:0005576">
    <property type="term" value="C:extracellular region"/>
    <property type="evidence" value="ECO:0007669"/>
    <property type="project" value="UniProtKB-SubCell"/>
</dbReference>
<dbReference type="EMBL" id="GBHO01041208">
    <property type="protein sequence ID" value="JAG02396.1"/>
    <property type="molecule type" value="Transcribed_RNA"/>
</dbReference>
<evidence type="ECO:0000256" key="1">
    <source>
        <dbReference type="ARBA" id="ARBA00004613"/>
    </source>
</evidence>
<accession>A0A0A9W4R1</accession>
<organism evidence="6">
    <name type="scientific">Lygus hesperus</name>
    <name type="common">Western plant bug</name>
    <dbReference type="NCBI Taxonomy" id="30085"/>
    <lineage>
        <taxon>Eukaryota</taxon>
        <taxon>Metazoa</taxon>
        <taxon>Ecdysozoa</taxon>
        <taxon>Arthropoda</taxon>
        <taxon>Hexapoda</taxon>
        <taxon>Insecta</taxon>
        <taxon>Pterygota</taxon>
        <taxon>Neoptera</taxon>
        <taxon>Paraneoptera</taxon>
        <taxon>Hemiptera</taxon>
        <taxon>Heteroptera</taxon>
        <taxon>Panheteroptera</taxon>
        <taxon>Cimicomorpha</taxon>
        <taxon>Miridae</taxon>
        <taxon>Mirini</taxon>
        <taxon>Lygus</taxon>
    </lineage>
</organism>
<evidence type="ECO:0000256" key="2">
    <source>
        <dbReference type="ARBA" id="ARBA00009127"/>
    </source>
</evidence>
<comment type="similarity">
    <text evidence="2">Belongs to the major royal jelly protein family.</text>
</comment>
<reference evidence="7" key="3">
    <citation type="submission" date="2014-09" db="EMBL/GenBank/DDBJ databases">
        <authorList>
            <person name="Magalhaes I.L.F."/>
            <person name="Oliveira U."/>
            <person name="Santos F.R."/>
            <person name="Vidigal T.H.D.A."/>
            <person name="Brescovit A.D."/>
            <person name="Santos A.J."/>
        </authorList>
    </citation>
    <scope>NUCLEOTIDE SEQUENCE</scope>
</reference>
<reference evidence="6" key="2">
    <citation type="submission" date="2014-07" db="EMBL/GenBank/DDBJ databases">
        <authorList>
            <person name="Hull J."/>
        </authorList>
    </citation>
    <scope>NUCLEOTIDE SEQUENCE</scope>
</reference>
<evidence type="ECO:0000256" key="5">
    <source>
        <dbReference type="SAM" id="SignalP"/>
    </source>
</evidence>
<feature type="compositionally biased region" description="Low complexity" evidence="4">
    <location>
        <begin position="384"/>
        <end position="395"/>
    </location>
</feature>
<proteinExistence type="inferred from homology"/>
<evidence type="ECO:0000256" key="4">
    <source>
        <dbReference type="SAM" id="MobiDB-lite"/>
    </source>
</evidence>
<dbReference type="SUPFAM" id="SSF101908">
    <property type="entry name" value="Putative isomerase YbhE"/>
    <property type="match status" value="1"/>
</dbReference>
<evidence type="ECO:0000313" key="6">
    <source>
        <dbReference type="EMBL" id="JAG02396.1"/>
    </source>
</evidence>
<dbReference type="Pfam" id="PF03022">
    <property type="entry name" value="MRJP"/>
    <property type="match status" value="1"/>
</dbReference>
<gene>
    <name evidence="6" type="primary">y_5</name>
    <name evidence="6" type="ORF">CM83_11931</name>
</gene>
<dbReference type="Gene3D" id="2.120.10.30">
    <property type="entry name" value="TolB, C-terminal domain"/>
    <property type="match status" value="1"/>
</dbReference>
<evidence type="ECO:0000313" key="7">
    <source>
        <dbReference type="EMBL" id="JAG59560.1"/>
    </source>
</evidence>
<protein>
    <submittedName>
        <fullName evidence="6">Protein yellow</fullName>
    </submittedName>
</protein>
<dbReference type="InterPro" id="IPR011042">
    <property type="entry name" value="6-blade_b-propeller_TolB-like"/>
</dbReference>
<feature type="chain" id="PRO_5015033607" evidence="5">
    <location>
        <begin position="21"/>
        <end position="460"/>
    </location>
</feature>
<reference evidence="6" key="1">
    <citation type="journal article" date="2014" name="PLoS ONE">
        <title>Transcriptome-Based Identification of ABC Transporters in the Western Tarnished Plant Bug Lygus hesperus.</title>
        <authorList>
            <person name="Hull J.J."/>
            <person name="Chaney K."/>
            <person name="Geib S.M."/>
            <person name="Fabrick J.A."/>
            <person name="Brent C.S."/>
            <person name="Walsh D."/>
            <person name="Lavine L.C."/>
        </authorList>
    </citation>
    <scope>NUCLEOTIDE SEQUENCE</scope>
</reference>
<dbReference type="InterPro" id="IPR017996">
    <property type="entry name" value="MRJP/yellow-related"/>
</dbReference>
<comment type="subcellular location">
    <subcellularLocation>
        <location evidence="1">Secreted</location>
    </subcellularLocation>
</comment>
<dbReference type="AlphaFoldDB" id="A0A0A9W4R1"/>
<evidence type="ECO:0000256" key="3">
    <source>
        <dbReference type="ARBA" id="ARBA00022525"/>
    </source>
</evidence>
<feature type="signal peptide" evidence="5">
    <location>
        <begin position="1"/>
        <end position="20"/>
    </location>
</feature>
<dbReference type="EMBL" id="GBRD01006261">
    <property type="protein sequence ID" value="JAG59560.1"/>
    <property type="molecule type" value="Transcribed_RNA"/>
</dbReference>
<keyword evidence="3" id="KW-0964">Secreted</keyword>
<feature type="compositionally biased region" description="Pro residues" evidence="4">
    <location>
        <begin position="411"/>
        <end position="427"/>
    </location>
</feature>
<dbReference type="PANTHER" id="PTHR10009">
    <property type="entry name" value="PROTEIN YELLOW-RELATED"/>
    <property type="match status" value="1"/>
</dbReference>
<feature type="region of interest" description="Disordered" evidence="4">
    <location>
        <begin position="375"/>
        <end position="427"/>
    </location>
</feature>